<dbReference type="STRING" id="946122.A0A0C2WC26"/>
<dbReference type="PANTHER" id="PTHR47263:SF1">
    <property type="entry name" value="C2 DOMAIN PROTEIN (AFU_ORTHOLOGUE AFUA_7G02350)"/>
    <property type="match status" value="1"/>
</dbReference>
<proteinExistence type="predicted"/>
<dbReference type="AlphaFoldDB" id="A0A0C2WC26"/>
<accession>A0A0C2WC26</accession>
<dbReference type="Proteomes" id="UP000054549">
    <property type="component" value="Unassembled WGS sequence"/>
</dbReference>
<dbReference type="HOGENOM" id="CLU_1261213_0_0_1"/>
<sequence length="219" mass="24864">MRWRIGAVYRAGCFLELIKGFYKRDSIPVQCVLEALGGVMRACEAEHLMIQDYEYLCNVYGSMFNVFRSQLYCVMDQLPSLKSSDLEAFIHILDHATNSGLLDKSTLGFEARFDDIRGHAREVSAVGVNRALPLLMMTDEIEKLLRKRFGEPVLGQLDLNALFVQVVVLRFISDVRNSRKRLYELSMNGPTPDIPIQDLFALYRRTAMLLGIYDAACPG</sequence>
<keyword evidence="3" id="KW-1185">Reference proteome</keyword>
<dbReference type="EMBL" id="KN818869">
    <property type="protein sequence ID" value="KIL54235.1"/>
    <property type="molecule type" value="Genomic_DNA"/>
</dbReference>
<dbReference type="OrthoDB" id="2015333at2759"/>
<dbReference type="EMBL" id="KN818927">
    <property type="protein sequence ID" value="KIL54126.1"/>
    <property type="molecule type" value="Genomic_DNA"/>
</dbReference>
<gene>
    <name evidence="2" type="ORF">M378DRAFT_19106</name>
    <name evidence="1" type="ORF">M378DRAFT_19182</name>
</gene>
<protein>
    <submittedName>
        <fullName evidence="1">Uncharacterized protein</fullName>
    </submittedName>
</protein>
<evidence type="ECO:0000313" key="2">
    <source>
        <dbReference type="EMBL" id="KIL54235.1"/>
    </source>
</evidence>
<evidence type="ECO:0000313" key="1">
    <source>
        <dbReference type="EMBL" id="KIL54126.1"/>
    </source>
</evidence>
<evidence type="ECO:0000313" key="3">
    <source>
        <dbReference type="Proteomes" id="UP000054549"/>
    </source>
</evidence>
<name>A0A0C2WC26_AMAMK</name>
<reference evidence="1 3" key="1">
    <citation type="submission" date="2014-04" db="EMBL/GenBank/DDBJ databases">
        <title>Evolutionary Origins and Diversification of the Mycorrhizal Mutualists.</title>
        <authorList>
            <consortium name="DOE Joint Genome Institute"/>
            <consortium name="Mycorrhizal Genomics Consortium"/>
            <person name="Kohler A."/>
            <person name="Kuo A."/>
            <person name="Nagy L.G."/>
            <person name="Floudas D."/>
            <person name="Copeland A."/>
            <person name="Barry K.W."/>
            <person name="Cichocki N."/>
            <person name="Veneault-Fourrey C."/>
            <person name="LaButti K."/>
            <person name="Lindquist E.A."/>
            <person name="Lipzen A."/>
            <person name="Lundell T."/>
            <person name="Morin E."/>
            <person name="Murat C."/>
            <person name="Riley R."/>
            <person name="Ohm R."/>
            <person name="Sun H."/>
            <person name="Tunlid A."/>
            <person name="Henrissat B."/>
            <person name="Grigoriev I.V."/>
            <person name="Hibbett D.S."/>
            <person name="Martin F."/>
        </authorList>
    </citation>
    <scope>NUCLEOTIDE SEQUENCE [LARGE SCALE GENOMIC DNA]</scope>
    <source>
        <strain evidence="1 3">Koide BX008</strain>
    </source>
</reference>
<organism evidence="1 3">
    <name type="scientific">Amanita muscaria (strain Koide BX008)</name>
    <dbReference type="NCBI Taxonomy" id="946122"/>
    <lineage>
        <taxon>Eukaryota</taxon>
        <taxon>Fungi</taxon>
        <taxon>Dikarya</taxon>
        <taxon>Basidiomycota</taxon>
        <taxon>Agaricomycotina</taxon>
        <taxon>Agaricomycetes</taxon>
        <taxon>Agaricomycetidae</taxon>
        <taxon>Agaricales</taxon>
        <taxon>Pluteineae</taxon>
        <taxon>Amanitaceae</taxon>
        <taxon>Amanita</taxon>
    </lineage>
</organism>
<dbReference type="InterPro" id="IPR052811">
    <property type="entry name" value="Glucose_resp_signaling"/>
</dbReference>
<dbReference type="PANTHER" id="PTHR47263">
    <property type="entry name" value="ADENYLATE CYCLASE ACTIVATION PROTEIN GIT1"/>
    <property type="match status" value="1"/>
</dbReference>